<gene>
    <name evidence="3" type="ORF">ACFSM0_16215</name>
</gene>
<reference evidence="4" key="1">
    <citation type="journal article" date="2019" name="Int. J. Syst. Evol. Microbiol.">
        <title>The Global Catalogue of Microorganisms (GCM) 10K type strain sequencing project: providing services to taxonomists for standard genome sequencing and annotation.</title>
        <authorList>
            <consortium name="The Broad Institute Genomics Platform"/>
            <consortium name="The Broad Institute Genome Sequencing Center for Infectious Disease"/>
            <person name="Wu L."/>
            <person name="Ma J."/>
        </authorList>
    </citation>
    <scope>NUCLEOTIDE SEQUENCE [LARGE SCALE GENOMIC DNA]</scope>
    <source>
        <strain evidence="4">CCUG 55131</strain>
    </source>
</reference>
<proteinExistence type="predicted"/>
<dbReference type="Proteomes" id="UP001597413">
    <property type="component" value="Unassembled WGS sequence"/>
</dbReference>
<organism evidence="3 4">
    <name type="scientific">Rhodobacter lacus</name>
    <dbReference type="NCBI Taxonomy" id="1641972"/>
    <lineage>
        <taxon>Bacteria</taxon>
        <taxon>Pseudomonadati</taxon>
        <taxon>Pseudomonadota</taxon>
        <taxon>Alphaproteobacteria</taxon>
        <taxon>Rhodobacterales</taxon>
        <taxon>Rhodobacter group</taxon>
        <taxon>Rhodobacter</taxon>
    </lineage>
</organism>
<dbReference type="EMBL" id="JBHUIX010000014">
    <property type="protein sequence ID" value="MFD2175639.1"/>
    <property type="molecule type" value="Genomic_DNA"/>
</dbReference>
<evidence type="ECO:0000313" key="4">
    <source>
        <dbReference type="Proteomes" id="UP001597413"/>
    </source>
</evidence>
<feature type="transmembrane region" description="Helical" evidence="1">
    <location>
        <begin position="83"/>
        <end position="102"/>
    </location>
</feature>
<name>A0ABW5ACJ1_9RHOB</name>
<feature type="transmembrane region" description="Helical" evidence="1">
    <location>
        <begin position="46"/>
        <end position="71"/>
    </location>
</feature>
<accession>A0ABW5ACJ1</accession>
<dbReference type="RefSeq" id="WP_377392829.1">
    <property type="nucleotide sequence ID" value="NZ_JBHUIX010000014.1"/>
</dbReference>
<evidence type="ECO:0000313" key="3">
    <source>
        <dbReference type="EMBL" id="MFD2175639.1"/>
    </source>
</evidence>
<comment type="caution">
    <text evidence="3">The sequence shown here is derived from an EMBL/GenBank/DDBJ whole genome shotgun (WGS) entry which is preliminary data.</text>
</comment>
<evidence type="ECO:0000259" key="2">
    <source>
        <dbReference type="Pfam" id="PF07885"/>
    </source>
</evidence>
<keyword evidence="4" id="KW-1185">Reference proteome</keyword>
<evidence type="ECO:0000256" key="1">
    <source>
        <dbReference type="SAM" id="Phobius"/>
    </source>
</evidence>
<protein>
    <submittedName>
        <fullName evidence="3">Ion channel</fullName>
    </submittedName>
</protein>
<feature type="transmembrane region" description="Helical" evidence="1">
    <location>
        <begin position="5"/>
        <end position="26"/>
    </location>
</feature>
<dbReference type="Gene3D" id="1.10.287.70">
    <property type="match status" value="1"/>
</dbReference>
<dbReference type="Pfam" id="PF07885">
    <property type="entry name" value="Ion_trans_2"/>
    <property type="match status" value="1"/>
</dbReference>
<dbReference type="SUPFAM" id="SSF81324">
    <property type="entry name" value="Voltage-gated potassium channels"/>
    <property type="match status" value="1"/>
</dbReference>
<dbReference type="InterPro" id="IPR013099">
    <property type="entry name" value="K_chnl_dom"/>
</dbReference>
<keyword evidence="1" id="KW-1133">Transmembrane helix</keyword>
<keyword evidence="1" id="KW-0812">Transmembrane</keyword>
<feature type="domain" description="Potassium channel" evidence="2">
    <location>
        <begin position="61"/>
        <end position="133"/>
    </location>
</feature>
<keyword evidence="1" id="KW-0472">Membrane</keyword>
<feature type="transmembrane region" description="Helical" evidence="1">
    <location>
        <begin position="108"/>
        <end position="129"/>
    </location>
</feature>
<sequence>MFLQILIGSGMILGNVLVAGLAAWLMEWAFLSWHGWLMRRPYRPKLLIVLLLITLWAMSVVTVGIWFWALCYRMLGVFHTMEAAVYFSLVSYTTLGYGDVILPQQWRILGGMTGAGGFLNFGILAAMLVEALRQVRISQIEALRND</sequence>